<evidence type="ECO:0000256" key="5">
    <source>
        <dbReference type="SAM" id="MobiDB-lite"/>
    </source>
</evidence>
<feature type="domain" description="HTH merR-type" evidence="6">
    <location>
        <begin position="1"/>
        <end position="68"/>
    </location>
</feature>
<dbReference type="InterPro" id="IPR047057">
    <property type="entry name" value="MerR_fam"/>
</dbReference>
<evidence type="ECO:0000256" key="4">
    <source>
        <dbReference type="SAM" id="Coils"/>
    </source>
</evidence>
<name>A0ABT4TGZ9_9ACTN</name>
<dbReference type="PRINTS" id="PR00040">
    <property type="entry name" value="HTHMERR"/>
</dbReference>
<dbReference type="RefSeq" id="WP_270675773.1">
    <property type="nucleotide sequence ID" value="NZ_JAQFWP010000003.1"/>
</dbReference>
<accession>A0ABT4TGZ9</accession>
<protein>
    <submittedName>
        <fullName evidence="7">MerR family transcriptional regulator</fullName>
    </submittedName>
</protein>
<dbReference type="PANTHER" id="PTHR30204">
    <property type="entry name" value="REDOX-CYCLING DRUG-SENSING TRANSCRIPTIONAL ACTIVATOR SOXR"/>
    <property type="match status" value="1"/>
</dbReference>
<organism evidence="7 8">
    <name type="scientific">Nocardiopsis suaedae</name>
    <dbReference type="NCBI Taxonomy" id="3018444"/>
    <lineage>
        <taxon>Bacteria</taxon>
        <taxon>Bacillati</taxon>
        <taxon>Actinomycetota</taxon>
        <taxon>Actinomycetes</taxon>
        <taxon>Streptosporangiales</taxon>
        <taxon>Nocardiopsidaceae</taxon>
        <taxon>Nocardiopsis</taxon>
    </lineage>
</organism>
<evidence type="ECO:0000259" key="6">
    <source>
        <dbReference type="PROSITE" id="PS50937"/>
    </source>
</evidence>
<proteinExistence type="predicted"/>
<sequence length="152" mass="16358">MRIGELAARAGVSTRSLRYYEQQGLITAGRAANGYREYAESDVRLVREIRALLNAGFSLDDTRPFVACLRAGHPAGDACPESVAVLRRRLAEIDERIRSLTRQRSEFAAQLAQAPACAMTAFEEGTDDHRDDGGLRGAGRAQRAPGAGGVLG</sequence>
<comment type="caution">
    <text evidence="7">The sequence shown here is derived from an EMBL/GenBank/DDBJ whole genome shotgun (WGS) entry which is preliminary data.</text>
</comment>
<dbReference type="InterPro" id="IPR000551">
    <property type="entry name" value="MerR-type_HTH_dom"/>
</dbReference>
<dbReference type="CDD" id="cd01282">
    <property type="entry name" value="HTH_MerR-like_sg3"/>
    <property type="match status" value="1"/>
</dbReference>
<evidence type="ECO:0000256" key="3">
    <source>
        <dbReference type="ARBA" id="ARBA00023163"/>
    </source>
</evidence>
<keyword evidence="8" id="KW-1185">Reference proteome</keyword>
<evidence type="ECO:0000313" key="8">
    <source>
        <dbReference type="Proteomes" id="UP001165685"/>
    </source>
</evidence>
<dbReference type="PROSITE" id="PS50937">
    <property type="entry name" value="HTH_MERR_2"/>
    <property type="match status" value="1"/>
</dbReference>
<feature type="region of interest" description="Disordered" evidence="5">
    <location>
        <begin position="124"/>
        <end position="152"/>
    </location>
</feature>
<dbReference type="PANTHER" id="PTHR30204:SF94">
    <property type="entry name" value="HEAVY METAL-DEPENDENT TRANSCRIPTIONAL REGULATOR HI_0293-RELATED"/>
    <property type="match status" value="1"/>
</dbReference>
<dbReference type="Pfam" id="PF13411">
    <property type="entry name" value="MerR_1"/>
    <property type="match status" value="1"/>
</dbReference>
<dbReference type="InterPro" id="IPR009061">
    <property type="entry name" value="DNA-bd_dom_put_sf"/>
</dbReference>
<dbReference type="EMBL" id="JAQFWP010000003">
    <property type="protein sequence ID" value="MDA2803367.1"/>
    <property type="molecule type" value="Genomic_DNA"/>
</dbReference>
<keyword evidence="1" id="KW-0805">Transcription regulation</keyword>
<keyword evidence="4" id="KW-0175">Coiled coil</keyword>
<reference evidence="7" key="1">
    <citation type="submission" date="2023-01" db="EMBL/GenBank/DDBJ databases">
        <title>Draft genome sequence of Nocardiopsis sp. LSu2-4 isolated from halophytes.</title>
        <authorList>
            <person name="Duangmal K."/>
            <person name="Chantavorakit T."/>
        </authorList>
    </citation>
    <scope>NUCLEOTIDE SEQUENCE</scope>
    <source>
        <strain evidence="7">LSu2-4</strain>
    </source>
</reference>
<evidence type="ECO:0000256" key="1">
    <source>
        <dbReference type="ARBA" id="ARBA00023015"/>
    </source>
</evidence>
<dbReference type="Proteomes" id="UP001165685">
    <property type="component" value="Unassembled WGS sequence"/>
</dbReference>
<evidence type="ECO:0000313" key="7">
    <source>
        <dbReference type="EMBL" id="MDA2803367.1"/>
    </source>
</evidence>
<feature type="coiled-coil region" evidence="4">
    <location>
        <begin position="83"/>
        <end position="110"/>
    </location>
</feature>
<dbReference type="PROSITE" id="PS00552">
    <property type="entry name" value="HTH_MERR_1"/>
    <property type="match status" value="1"/>
</dbReference>
<evidence type="ECO:0000256" key="2">
    <source>
        <dbReference type="ARBA" id="ARBA00023125"/>
    </source>
</evidence>
<dbReference type="SUPFAM" id="SSF46955">
    <property type="entry name" value="Putative DNA-binding domain"/>
    <property type="match status" value="1"/>
</dbReference>
<dbReference type="SMART" id="SM00422">
    <property type="entry name" value="HTH_MERR"/>
    <property type="match status" value="1"/>
</dbReference>
<keyword evidence="2" id="KW-0238">DNA-binding</keyword>
<keyword evidence="3" id="KW-0804">Transcription</keyword>
<dbReference type="Gene3D" id="1.10.1660.10">
    <property type="match status" value="1"/>
</dbReference>
<gene>
    <name evidence="7" type="ORF">O4U47_02480</name>
</gene>